<organism evidence="1 2">
    <name type="scientific">Heterorhabditis bacteriophora</name>
    <name type="common">Entomopathogenic nematode worm</name>
    <dbReference type="NCBI Taxonomy" id="37862"/>
    <lineage>
        <taxon>Eukaryota</taxon>
        <taxon>Metazoa</taxon>
        <taxon>Ecdysozoa</taxon>
        <taxon>Nematoda</taxon>
        <taxon>Chromadorea</taxon>
        <taxon>Rhabditida</taxon>
        <taxon>Rhabditina</taxon>
        <taxon>Rhabditomorpha</taxon>
        <taxon>Strongyloidea</taxon>
        <taxon>Heterorhabditidae</taxon>
        <taxon>Heterorhabditis</taxon>
    </lineage>
</organism>
<dbReference type="AlphaFoldDB" id="A0A1I7XVC1"/>
<protein>
    <submittedName>
        <fullName evidence="2">DUF3694 domain-containing protein</fullName>
    </submittedName>
</protein>
<dbReference type="Proteomes" id="UP000095283">
    <property type="component" value="Unplaced"/>
</dbReference>
<dbReference type="WBParaSite" id="Hba_21496">
    <property type="protein sequence ID" value="Hba_21496"/>
    <property type="gene ID" value="Hba_21496"/>
</dbReference>
<accession>A0A1I7XVC1</accession>
<evidence type="ECO:0000313" key="2">
    <source>
        <dbReference type="WBParaSite" id="Hba_21496"/>
    </source>
</evidence>
<evidence type="ECO:0000313" key="1">
    <source>
        <dbReference type="Proteomes" id="UP000095283"/>
    </source>
</evidence>
<keyword evidence="1" id="KW-1185">Reference proteome</keyword>
<proteinExistence type="predicted"/>
<name>A0A1I7XVC1_HETBA</name>
<sequence>MSEMFVVAPVFDPSQAADQQTQATTFIFEHEKDFQVVVTEEFLEYVQDDALSIEIWGHRSGGTEIDRRLDAEEKSKSLQDRWSDVSRRLELWTEFRELSEAGQWVPVECRQYDDVATGGVHQLKQGQQRRLVVGVSLPQFGAGLPLSIDSISSVSIGSVCVRSNDYHEQLDSYQEADLEKIRSQWTIALQMRQKYLEQQLDTLSSKPHKSGAEKEREHSLMGQWVALTEERTAVSIPTPNSDIPGAPCDW</sequence>
<reference evidence="2" key="1">
    <citation type="submission" date="2016-11" db="UniProtKB">
        <authorList>
            <consortium name="WormBaseParasite"/>
        </authorList>
    </citation>
    <scope>IDENTIFICATION</scope>
</reference>